<comment type="caution">
    <text evidence="1">The sequence shown here is derived from an EMBL/GenBank/DDBJ whole genome shotgun (WGS) entry which is preliminary data.</text>
</comment>
<dbReference type="InterPro" id="IPR031105">
    <property type="entry name" value="TRP_plant"/>
</dbReference>
<evidence type="ECO:0000313" key="1">
    <source>
        <dbReference type="EMBL" id="KAJ0217207.1"/>
    </source>
</evidence>
<dbReference type="PANTHER" id="PTHR21717:SF74">
    <property type="entry name" value="TRF-LIKE 9-RELATED"/>
    <property type="match status" value="1"/>
</dbReference>
<proteinExistence type="predicted"/>
<name>A0A9R1VZZ4_LACSA</name>
<accession>A0A9R1VZZ4</accession>
<gene>
    <name evidence="1" type="ORF">LSAT_V11C300104920</name>
</gene>
<dbReference type="AlphaFoldDB" id="A0A9R1VZZ4"/>
<protein>
    <submittedName>
        <fullName evidence="1">Uncharacterized protein</fullName>
    </submittedName>
</protein>
<reference evidence="1 2" key="1">
    <citation type="journal article" date="2017" name="Nat. Commun.">
        <title>Genome assembly with in vitro proximity ligation data and whole-genome triplication in lettuce.</title>
        <authorList>
            <person name="Reyes-Chin-Wo S."/>
            <person name="Wang Z."/>
            <person name="Yang X."/>
            <person name="Kozik A."/>
            <person name="Arikit S."/>
            <person name="Song C."/>
            <person name="Xia L."/>
            <person name="Froenicke L."/>
            <person name="Lavelle D.O."/>
            <person name="Truco M.J."/>
            <person name="Xia R."/>
            <person name="Zhu S."/>
            <person name="Xu C."/>
            <person name="Xu H."/>
            <person name="Xu X."/>
            <person name="Cox K."/>
            <person name="Korf I."/>
            <person name="Meyers B.C."/>
            <person name="Michelmore R.W."/>
        </authorList>
    </citation>
    <scope>NUCLEOTIDE SEQUENCE [LARGE SCALE GENOMIC DNA]</scope>
    <source>
        <strain evidence="2">cv. Salinas</strain>
        <tissue evidence="1">Seedlings</tissue>
    </source>
</reference>
<keyword evidence="2" id="KW-1185">Reference proteome</keyword>
<dbReference type="PANTHER" id="PTHR21717">
    <property type="entry name" value="TELOMERIC REPEAT BINDING PROTEIN"/>
    <property type="match status" value="1"/>
</dbReference>
<organism evidence="1 2">
    <name type="scientific">Lactuca sativa</name>
    <name type="common">Garden lettuce</name>
    <dbReference type="NCBI Taxonomy" id="4236"/>
    <lineage>
        <taxon>Eukaryota</taxon>
        <taxon>Viridiplantae</taxon>
        <taxon>Streptophyta</taxon>
        <taxon>Embryophyta</taxon>
        <taxon>Tracheophyta</taxon>
        <taxon>Spermatophyta</taxon>
        <taxon>Magnoliopsida</taxon>
        <taxon>eudicotyledons</taxon>
        <taxon>Gunneridae</taxon>
        <taxon>Pentapetalae</taxon>
        <taxon>asterids</taxon>
        <taxon>campanulids</taxon>
        <taxon>Asterales</taxon>
        <taxon>Asteraceae</taxon>
        <taxon>Cichorioideae</taxon>
        <taxon>Cichorieae</taxon>
        <taxon>Lactucinae</taxon>
        <taxon>Lactuca</taxon>
    </lineage>
</organism>
<dbReference type="EMBL" id="NBSK02000003">
    <property type="protein sequence ID" value="KAJ0217207.1"/>
    <property type="molecule type" value="Genomic_DNA"/>
</dbReference>
<dbReference type="Proteomes" id="UP000235145">
    <property type="component" value="Unassembled WGS sequence"/>
</dbReference>
<sequence length="103" mass="12226">MYIDLVPSACFIRHRDNDVKIGIRDDDENCFSYNHHITKIKAFKLHSRGGYKTIRKMLTLKYWKIAPKLKYYEVSNTTSSGGLKSFNQYKKYVYKRECCQSQT</sequence>
<evidence type="ECO:0000313" key="2">
    <source>
        <dbReference type="Proteomes" id="UP000235145"/>
    </source>
</evidence>